<evidence type="ECO:0000256" key="1">
    <source>
        <dbReference type="SAM" id="SignalP"/>
    </source>
</evidence>
<keyword evidence="3" id="KW-1185">Reference proteome</keyword>
<proteinExistence type="predicted"/>
<dbReference type="Proteomes" id="UP000254771">
    <property type="component" value="Unassembled WGS sequence"/>
</dbReference>
<sequence>MNIKNIITGVICSTALIAGSASAALYEFDGAEWASWVLIDNDADLNTDPNVWISTGVTEKGDFNAFWENDGAGNPAWADEYSVAYFGADGG</sequence>
<keyword evidence="1" id="KW-0732">Signal</keyword>
<comment type="caution">
    <text evidence="2">The sequence shown here is derived from an EMBL/GenBank/DDBJ whole genome shotgun (WGS) entry which is preliminary data.</text>
</comment>
<evidence type="ECO:0000313" key="2">
    <source>
        <dbReference type="EMBL" id="RDH80996.1"/>
    </source>
</evidence>
<protein>
    <recommendedName>
        <fullName evidence="4">PEP-CTERM sorting domain-containing protein</fullName>
    </recommendedName>
</protein>
<dbReference type="EMBL" id="QFXE01000023">
    <property type="protein sequence ID" value="RDH80996.1"/>
    <property type="molecule type" value="Genomic_DNA"/>
</dbReference>
<reference evidence="2 3" key="1">
    <citation type="journal article" date="2018" name="ISME J.">
        <title>Endosymbiont genomes yield clues of tubeworm success.</title>
        <authorList>
            <person name="Li Y."/>
            <person name="Liles M.R."/>
            <person name="Halanych K.M."/>
        </authorList>
    </citation>
    <scope>NUCLEOTIDE SEQUENCE [LARGE SCALE GENOMIC DNA]</scope>
    <source>
        <strain evidence="2">A1462</strain>
    </source>
</reference>
<dbReference type="AlphaFoldDB" id="A0A370D9Y8"/>
<feature type="signal peptide" evidence="1">
    <location>
        <begin position="1"/>
        <end position="23"/>
    </location>
</feature>
<name>A0A370D9Y8_9GAMM</name>
<evidence type="ECO:0008006" key="4">
    <source>
        <dbReference type="Google" id="ProtNLM"/>
    </source>
</evidence>
<feature type="non-terminal residue" evidence="2">
    <location>
        <position position="91"/>
    </location>
</feature>
<feature type="chain" id="PRO_5016844571" description="PEP-CTERM sorting domain-containing protein" evidence="1">
    <location>
        <begin position="24"/>
        <end position="91"/>
    </location>
</feature>
<gene>
    <name evidence="2" type="ORF">DIZ78_18260</name>
</gene>
<accession>A0A370D9Y8</accession>
<evidence type="ECO:0000313" key="3">
    <source>
        <dbReference type="Proteomes" id="UP000254771"/>
    </source>
</evidence>
<organism evidence="2 3">
    <name type="scientific">endosymbiont of Escarpia spicata</name>
    <dbReference type="NCBI Taxonomy" id="2200908"/>
    <lineage>
        <taxon>Bacteria</taxon>
        <taxon>Pseudomonadati</taxon>
        <taxon>Pseudomonadota</taxon>
        <taxon>Gammaproteobacteria</taxon>
        <taxon>sulfur-oxidizing symbionts</taxon>
    </lineage>
</organism>